<dbReference type="Pfam" id="PF07714">
    <property type="entry name" value="PK_Tyr_Ser-Thr"/>
    <property type="match status" value="1"/>
</dbReference>
<proteinExistence type="predicted"/>
<dbReference type="InterPro" id="IPR051681">
    <property type="entry name" value="Ser/Thr_Kinases-Pseudokinases"/>
</dbReference>
<keyword evidence="3" id="KW-1185">Reference proteome</keyword>
<dbReference type="OrthoDB" id="4062651at2759"/>
<protein>
    <submittedName>
        <fullName evidence="2">Kinase-like protein</fullName>
    </submittedName>
</protein>
<dbReference type="Proteomes" id="UP000076761">
    <property type="component" value="Unassembled WGS sequence"/>
</dbReference>
<name>A0A165WAG2_9AGAM</name>
<keyword evidence="2" id="KW-0418">Kinase</keyword>
<dbReference type="InterPro" id="IPR000719">
    <property type="entry name" value="Prot_kinase_dom"/>
</dbReference>
<dbReference type="InterPro" id="IPR011009">
    <property type="entry name" value="Kinase-like_dom_sf"/>
</dbReference>
<evidence type="ECO:0000313" key="2">
    <source>
        <dbReference type="EMBL" id="KZT30906.1"/>
    </source>
</evidence>
<evidence type="ECO:0000259" key="1">
    <source>
        <dbReference type="PROSITE" id="PS50011"/>
    </source>
</evidence>
<evidence type="ECO:0000313" key="3">
    <source>
        <dbReference type="Proteomes" id="UP000076761"/>
    </source>
</evidence>
<dbReference type="PANTHER" id="PTHR44329">
    <property type="entry name" value="SERINE/THREONINE-PROTEIN KINASE TNNI3K-RELATED"/>
    <property type="match status" value="1"/>
</dbReference>
<dbReference type="AlphaFoldDB" id="A0A165WAG2"/>
<dbReference type="PROSITE" id="PS00108">
    <property type="entry name" value="PROTEIN_KINASE_ST"/>
    <property type="match status" value="1"/>
</dbReference>
<dbReference type="SMART" id="SM00220">
    <property type="entry name" value="S_TKc"/>
    <property type="match status" value="1"/>
</dbReference>
<sequence>MEFERSITELLSSRSTDYSEFVSRLLALTQRSSESVLEGIRALPTDKLKELYDLLELVQDEADKELEHGHEFETFLLRVSHKTGYLPSRLWLEGVEHDPVAIGGGSSCDIYKGTLTTTGQALALKVPRLFMIEDRGKFLRDFRREALQWRQLRHKNIYPFLGLWDKMSGDRMCLISPWSSYGDLTKFLVTHPNHDRLQLTRDVAEGLQYLHGRQPQLVHGDLKAANILIDDNKRACISDFGISKFLQSHTVTTVTTYHKGTLRWMAPEQLGSGDLSKARSPASDMYSFAHVCFEIYTGTFPWPDVQQDVAVIAKVAAAERPERPDGIPDEIWNIIESCWKQALEDSPFPVFWKAASQARNKTCRRSSRQPRRSWVVSPRC</sequence>
<dbReference type="SUPFAM" id="SSF56112">
    <property type="entry name" value="Protein kinase-like (PK-like)"/>
    <property type="match status" value="1"/>
</dbReference>
<dbReference type="PROSITE" id="PS50011">
    <property type="entry name" value="PROTEIN_KINASE_DOM"/>
    <property type="match status" value="1"/>
</dbReference>
<dbReference type="Gene3D" id="1.10.510.10">
    <property type="entry name" value="Transferase(Phosphotransferase) domain 1"/>
    <property type="match status" value="1"/>
</dbReference>
<feature type="domain" description="Protein kinase" evidence="1">
    <location>
        <begin position="96"/>
        <end position="375"/>
    </location>
</feature>
<dbReference type="InterPro" id="IPR008271">
    <property type="entry name" value="Ser/Thr_kinase_AS"/>
</dbReference>
<dbReference type="GO" id="GO:0005524">
    <property type="term" value="F:ATP binding"/>
    <property type="evidence" value="ECO:0007669"/>
    <property type="project" value="InterPro"/>
</dbReference>
<dbReference type="STRING" id="1314782.A0A165WAG2"/>
<dbReference type="InParanoid" id="A0A165WAG2"/>
<reference evidence="2 3" key="1">
    <citation type="journal article" date="2016" name="Mol. Biol. Evol.">
        <title>Comparative Genomics of Early-Diverging Mushroom-Forming Fungi Provides Insights into the Origins of Lignocellulose Decay Capabilities.</title>
        <authorList>
            <person name="Nagy L.G."/>
            <person name="Riley R."/>
            <person name="Tritt A."/>
            <person name="Adam C."/>
            <person name="Daum C."/>
            <person name="Floudas D."/>
            <person name="Sun H."/>
            <person name="Yadav J.S."/>
            <person name="Pangilinan J."/>
            <person name="Larsson K.H."/>
            <person name="Matsuura K."/>
            <person name="Barry K."/>
            <person name="Labutti K."/>
            <person name="Kuo R."/>
            <person name="Ohm R.A."/>
            <person name="Bhattacharya S.S."/>
            <person name="Shirouzu T."/>
            <person name="Yoshinaga Y."/>
            <person name="Martin F.M."/>
            <person name="Grigoriev I.V."/>
            <person name="Hibbett D.S."/>
        </authorList>
    </citation>
    <scope>NUCLEOTIDE SEQUENCE [LARGE SCALE GENOMIC DNA]</scope>
    <source>
        <strain evidence="2 3">HHB14362 ss-1</strain>
    </source>
</reference>
<dbReference type="GO" id="GO:0004674">
    <property type="term" value="F:protein serine/threonine kinase activity"/>
    <property type="evidence" value="ECO:0007669"/>
    <property type="project" value="TreeGrafter"/>
</dbReference>
<keyword evidence="2" id="KW-0808">Transferase</keyword>
<dbReference type="InterPro" id="IPR001245">
    <property type="entry name" value="Ser-Thr/Tyr_kinase_cat_dom"/>
</dbReference>
<organism evidence="2 3">
    <name type="scientific">Neolentinus lepideus HHB14362 ss-1</name>
    <dbReference type="NCBI Taxonomy" id="1314782"/>
    <lineage>
        <taxon>Eukaryota</taxon>
        <taxon>Fungi</taxon>
        <taxon>Dikarya</taxon>
        <taxon>Basidiomycota</taxon>
        <taxon>Agaricomycotina</taxon>
        <taxon>Agaricomycetes</taxon>
        <taxon>Gloeophyllales</taxon>
        <taxon>Gloeophyllaceae</taxon>
        <taxon>Neolentinus</taxon>
    </lineage>
</organism>
<gene>
    <name evidence="2" type="ORF">NEOLEDRAFT_45223</name>
</gene>
<accession>A0A165WAG2</accession>
<dbReference type="EMBL" id="KV425551">
    <property type="protein sequence ID" value="KZT30906.1"/>
    <property type="molecule type" value="Genomic_DNA"/>
</dbReference>